<dbReference type="eggNOG" id="ENOG502SX5G">
    <property type="taxonomic scope" value="Eukaryota"/>
</dbReference>
<dbReference type="Proteomes" id="UP000006671">
    <property type="component" value="Unassembled WGS sequence"/>
</dbReference>
<proteinExistence type="predicted"/>
<name>D2VCC2_NAEGR</name>
<evidence type="ECO:0000313" key="3">
    <source>
        <dbReference type="Proteomes" id="UP000006671"/>
    </source>
</evidence>
<dbReference type="KEGG" id="ngr:NAEGRDRAFT_57782"/>
<dbReference type="SUPFAM" id="SSF51735">
    <property type="entry name" value="NAD(P)-binding Rossmann-fold domains"/>
    <property type="match status" value="1"/>
</dbReference>
<keyword evidence="3" id="KW-1185">Reference proteome</keyword>
<dbReference type="InParanoid" id="D2VCC2"/>
<dbReference type="InterPro" id="IPR036291">
    <property type="entry name" value="NAD(P)-bd_dom_sf"/>
</dbReference>
<dbReference type="OrthoDB" id="419598at2759"/>
<organism evidence="3">
    <name type="scientific">Naegleria gruberi</name>
    <name type="common">Amoeba</name>
    <dbReference type="NCBI Taxonomy" id="5762"/>
    <lineage>
        <taxon>Eukaryota</taxon>
        <taxon>Discoba</taxon>
        <taxon>Heterolobosea</taxon>
        <taxon>Tetramitia</taxon>
        <taxon>Eutetramitia</taxon>
        <taxon>Vahlkampfiidae</taxon>
        <taxon>Naegleria</taxon>
    </lineage>
</organism>
<dbReference type="Pfam" id="PF13460">
    <property type="entry name" value="NAD_binding_10"/>
    <property type="match status" value="1"/>
</dbReference>
<dbReference type="Gene3D" id="3.40.50.720">
    <property type="entry name" value="NAD(P)-binding Rossmann-like Domain"/>
    <property type="match status" value="1"/>
</dbReference>
<protein>
    <recommendedName>
        <fullName evidence="1">NAD(P)-binding domain-containing protein</fullName>
    </recommendedName>
</protein>
<dbReference type="AlphaFoldDB" id="D2VCC2"/>
<dbReference type="EMBL" id="GG738862">
    <property type="protein sequence ID" value="EFC45627.1"/>
    <property type="molecule type" value="Genomic_DNA"/>
</dbReference>
<dbReference type="GeneID" id="8849184"/>
<accession>D2VCC2</accession>
<dbReference type="STRING" id="5762.D2VCC2"/>
<sequence length="249" mass="27352">MEKSSNNSNLVFITGVTGHLGSVLCKKLCECGYKCKGLVRDEDSKTLAMKEMGCSDVIVGDLVDCNPSDMVDWLKDCDFVIDAAGASMQSEIEQVEFIAGKKLFDAAVKSNVKKYICMSALGCDIIASGQTGKEQQLVCKTCSENPKYAKSQYKLDKYIQDQAPRNLDYLIVRCGDLTQESGCNKIMVAPNLSKKYHEKNCCVSRQDLANFIVAAMKSNNLTRTTLEVINSERDGVAPEEALKQINVAI</sequence>
<dbReference type="PANTHER" id="PTHR15020">
    <property type="entry name" value="FLAVIN REDUCTASE-RELATED"/>
    <property type="match status" value="1"/>
</dbReference>
<dbReference type="InterPro" id="IPR016040">
    <property type="entry name" value="NAD(P)-bd_dom"/>
</dbReference>
<dbReference type="RefSeq" id="XP_002678371.1">
    <property type="nucleotide sequence ID" value="XM_002678325.1"/>
</dbReference>
<feature type="domain" description="NAD(P)-binding" evidence="1">
    <location>
        <begin position="15"/>
        <end position="217"/>
    </location>
</feature>
<dbReference type="FunCoup" id="D2VCC2">
    <property type="interactions" value="10"/>
</dbReference>
<reference evidence="2 3" key="1">
    <citation type="journal article" date="2010" name="Cell">
        <title>The genome of Naegleria gruberi illuminates early eukaryotic versatility.</title>
        <authorList>
            <person name="Fritz-Laylin L.K."/>
            <person name="Prochnik S.E."/>
            <person name="Ginger M.L."/>
            <person name="Dacks J.B."/>
            <person name="Carpenter M.L."/>
            <person name="Field M.C."/>
            <person name="Kuo A."/>
            <person name="Paredez A."/>
            <person name="Chapman J."/>
            <person name="Pham J."/>
            <person name="Shu S."/>
            <person name="Neupane R."/>
            <person name="Cipriano M."/>
            <person name="Mancuso J."/>
            <person name="Tu H."/>
            <person name="Salamov A."/>
            <person name="Lindquist E."/>
            <person name="Shapiro H."/>
            <person name="Lucas S."/>
            <person name="Grigoriev I.V."/>
            <person name="Cande W.Z."/>
            <person name="Fulton C."/>
            <person name="Rokhsar D.S."/>
            <person name="Dawson S.C."/>
        </authorList>
    </citation>
    <scope>NUCLEOTIDE SEQUENCE [LARGE SCALE GENOMIC DNA]</scope>
    <source>
        <strain evidence="2 3">NEG-M</strain>
    </source>
</reference>
<evidence type="ECO:0000313" key="2">
    <source>
        <dbReference type="EMBL" id="EFC45627.1"/>
    </source>
</evidence>
<dbReference type="PANTHER" id="PTHR15020:SF50">
    <property type="entry name" value="UPF0659 PROTEIN YMR090W"/>
    <property type="match status" value="1"/>
</dbReference>
<dbReference type="VEuPathDB" id="AmoebaDB:NAEGRDRAFT_57782"/>
<gene>
    <name evidence="2" type="ORF">NAEGRDRAFT_57782</name>
</gene>
<evidence type="ECO:0000259" key="1">
    <source>
        <dbReference type="Pfam" id="PF13460"/>
    </source>
</evidence>